<sequence>MMKQVKFKLPLRSWAIAGGLFLSATAFAQSGSVRGQVKDASGEPIIGATIMANGKALGVTDLDGNYVVNVPQGTEITITYVGMTPKKVKAMDNLSTTLEDDNKTLNEVVVIGYGAVKKSDLTGSVTQIQPDSKNKGLVVNAQDMMQGKIAGVNITTGGGTPGSGASIRIRGGSSLNASNDPLIVIDGVPMDNNGVQGLSNPLSMVNPQDIESFNVLKDASATAIYGSRGSNGVIIITTKRGHANQPIKVSYAGNVTMSMKRKTLNVMNGDEYRDFVKKIYAGNQREALALSLLGTANTDWQKEIYRTAWGHDHNVTVSGSQSLGSPKEYLPWRVSAGYTSQEGIVKTSKFERFTTALNLNPHLLNDHLTLNLNAKGMIAKNRYADGDATSAATRMDPTQPVYDTTSADKDNFGGYFAWRGPGASLNDPTYPFNINTLAPKNPVADLMLKNDRATSRDFIGNADIDYQVHGFEDLRLHATAGADIAEGKQNTDVEPTSPLAFYYGSTGFKKSLKRNLLFNAYAQYYHDFKDKYQHHFDIMAGYEWQHFWRKETSRYLSYYPKTNSMHPGEINTDSGQDYDGDGKKEDYKYMTENYLVSFFGRANWNWMQRYYLTATVRADGASRFKKHWATFPSFAFAWRIKDENKFKEIKWLSDLKLRLGWGMTGQQEGIGDYTYFDIYQINTGTNNYYPIIGDGTMVRPDAVNKNLTWETTTTYNVGLDWGILDQRLTGSIDWYFRKTTDLLNTVYVPAGSNFRNQVSSNIGSLTNTGVEATLSWTILNQQNSKDWFWKVDYNFTYNKNKITKLTGGSADYYVSPSGMGISAGVGLNAGAHKVGYPANSFLVYQQVYDQNGKPIEGAVVDRNADGQITDADRYIYKQAAPPVTMGLSSRLEYKNWDFGFSFRANIGNYVYNDKYAGRANMSTSEIVAPSNYLSNRPVALLADNWQTYDEHAFLSDRWVQNASFLKLDNVTLGYSFSKLFNTSISGRIYGTASNLLTITKYDGIDPEVTNFVDGKWVMGIDNNMYPRPMSFILGVNLNF</sequence>
<dbReference type="InterPro" id="IPR023997">
    <property type="entry name" value="TonB-dep_OMP_SusC/RagA_CS"/>
</dbReference>
<keyword evidence="1" id="KW-0812">Transmembrane</keyword>
<feature type="signal peptide" evidence="3">
    <location>
        <begin position="1"/>
        <end position="28"/>
    </location>
</feature>
<feature type="domain" description="TonB-dependent receptor plug" evidence="5">
    <location>
        <begin position="118"/>
        <end position="233"/>
    </location>
</feature>
<protein>
    <submittedName>
        <fullName evidence="6">TonB-dependent receptor</fullName>
    </submittedName>
</protein>
<dbReference type="InterPro" id="IPR000531">
    <property type="entry name" value="Beta-barrel_TonB"/>
</dbReference>
<dbReference type="Proteomes" id="UP001196873">
    <property type="component" value="Unassembled WGS sequence"/>
</dbReference>
<feature type="chain" id="PRO_5043700207" evidence="3">
    <location>
        <begin position="29"/>
        <end position="1039"/>
    </location>
</feature>
<dbReference type="GO" id="GO:0009279">
    <property type="term" value="C:cell outer membrane"/>
    <property type="evidence" value="ECO:0007669"/>
    <property type="project" value="UniProtKB-SubCell"/>
</dbReference>
<reference evidence="6" key="1">
    <citation type="submission" date="2021-07" db="EMBL/GenBank/DDBJ databases">
        <title>Genomic diversity and antimicrobial resistance of Prevotella spp. isolated from chronic lung disease airways.</title>
        <authorList>
            <person name="Webb K.A."/>
            <person name="Olagoke O.S."/>
            <person name="Baird T."/>
            <person name="Neill J."/>
            <person name="Pham A."/>
            <person name="Wells T.J."/>
            <person name="Ramsay K.A."/>
            <person name="Bell S.C."/>
            <person name="Sarovich D.S."/>
            <person name="Price E.P."/>
        </authorList>
    </citation>
    <scope>NUCLEOTIDE SEQUENCE</scope>
    <source>
        <strain evidence="6">SCHI0047.S.3</strain>
    </source>
</reference>
<organism evidence="6 7">
    <name type="scientific">Segatella salivae</name>
    <dbReference type="NCBI Taxonomy" id="228604"/>
    <lineage>
        <taxon>Bacteria</taxon>
        <taxon>Pseudomonadati</taxon>
        <taxon>Bacteroidota</taxon>
        <taxon>Bacteroidia</taxon>
        <taxon>Bacteroidales</taxon>
        <taxon>Prevotellaceae</taxon>
        <taxon>Segatella</taxon>
    </lineage>
</organism>
<evidence type="ECO:0000313" key="7">
    <source>
        <dbReference type="Proteomes" id="UP001196873"/>
    </source>
</evidence>
<keyword evidence="1" id="KW-0998">Cell outer membrane</keyword>
<keyword evidence="3" id="KW-0732">Signal</keyword>
<dbReference type="FunFam" id="2.170.130.10:FF:000008">
    <property type="entry name" value="SusC/RagA family TonB-linked outer membrane protein"/>
    <property type="match status" value="1"/>
</dbReference>
<comment type="similarity">
    <text evidence="1 2">Belongs to the TonB-dependent receptor family.</text>
</comment>
<evidence type="ECO:0000259" key="5">
    <source>
        <dbReference type="Pfam" id="PF07715"/>
    </source>
</evidence>
<dbReference type="EMBL" id="JAHXRF010000016">
    <property type="protein sequence ID" value="MBW4866406.1"/>
    <property type="molecule type" value="Genomic_DNA"/>
</dbReference>
<evidence type="ECO:0000259" key="4">
    <source>
        <dbReference type="Pfam" id="PF00593"/>
    </source>
</evidence>
<evidence type="ECO:0000313" key="6">
    <source>
        <dbReference type="EMBL" id="MBW4866406.1"/>
    </source>
</evidence>
<keyword evidence="1" id="KW-1134">Transmembrane beta strand</keyword>
<dbReference type="PROSITE" id="PS52016">
    <property type="entry name" value="TONB_DEPENDENT_REC_3"/>
    <property type="match status" value="1"/>
</dbReference>
<keyword evidence="1 2" id="KW-0472">Membrane</keyword>
<accession>A0AAW4NNB8</accession>
<dbReference type="NCBIfam" id="TIGR04057">
    <property type="entry name" value="SusC_RagA_signa"/>
    <property type="match status" value="1"/>
</dbReference>
<dbReference type="NCBIfam" id="TIGR04056">
    <property type="entry name" value="OMP_RagA_SusC"/>
    <property type="match status" value="1"/>
</dbReference>
<dbReference type="InterPro" id="IPR012910">
    <property type="entry name" value="Plug_dom"/>
</dbReference>
<dbReference type="InterPro" id="IPR023996">
    <property type="entry name" value="TonB-dep_OMP_SusC/RagA"/>
</dbReference>
<dbReference type="Pfam" id="PF07715">
    <property type="entry name" value="Plug"/>
    <property type="match status" value="1"/>
</dbReference>
<gene>
    <name evidence="6" type="ORF">KZY68_10430</name>
</gene>
<dbReference type="RefSeq" id="WP_219426346.1">
    <property type="nucleotide sequence ID" value="NZ_JAHXQY010000016.1"/>
</dbReference>
<dbReference type="InterPro" id="IPR039426">
    <property type="entry name" value="TonB-dep_rcpt-like"/>
</dbReference>
<keyword evidence="6" id="KW-0675">Receptor</keyword>
<comment type="caution">
    <text evidence="6">The sequence shown here is derived from an EMBL/GenBank/DDBJ whole genome shotgun (WGS) entry which is preliminary data.</text>
</comment>
<keyword evidence="1" id="KW-0813">Transport</keyword>
<dbReference type="Pfam" id="PF13715">
    <property type="entry name" value="CarbopepD_reg_2"/>
    <property type="match status" value="1"/>
</dbReference>
<evidence type="ECO:0000256" key="1">
    <source>
        <dbReference type="PROSITE-ProRule" id="PRU01360"/>
    </source>
</evidence>
<dbReference type="Pfam" id="PF00593">
    <property type="entry name" value="TonB_dep_Rec_b-barrel"/>
    <property type="match status" value="1"/>
</dbReference>
<comment type="subcellular location">
    <subcellularLocation>
        <location evidence="1">Cell outer membrane</location>
        <topology evidence="1">Multi-pass membrane protein</topology>
    </subcellularLocation>
</comment>
<keyword evidence="2" id="KW-0798">TonB box</keyword>
<feature type="domain" description="TonB-dependent receptor-like beta-barrel" evidence="4">
    <location>
        <begin position="414"/>
        <end position="917"/>
    </location>
</feature>
<proteinExistence type="inferred from homology"/>
<evidence type="ECO:0000256" key="2">
    <source>
        <dbReference type="RuleBase" id="RU003357"/>
    </source>
</evidence>
<evidence type="ECO:0000256" key="3">
    <source>
        <dbReference type="SAM" id="SignalP"/>
    </source>
</evidence>
<name>A0AAW4NNB8_9BACT</name>
<dbReference type="AlphaFoldDB" id="A0AAW4NNB8"/>